<dbReference type="OrthoDB" id="280334at2"/>
<dbReference type="InterPro" id="IPR005648">
    <property type="entry name" value="FlgD"/>
</dbReference>
<sequence length="157" mass="17275">MEISNVRSVKDKTENGTPIVQPGKETDKDIFLKMLVGQMTHQDPFNPQDPTQYITQLAQFSTLEQMMSMNDGLEYLATVNNGVLINSALSTSSALIGKEIELCVKGDKGEKVDYSGVLKSVSIKDGTVYLEVKLSDTGETKEFPYSSLVKVKDNTES</sequence>
<name>A0A1M5WQD4_9CLOT</name>
<dbReference type="AlphaFoldDB" id="A0A1M5WQD4"/>
<keyword evidence="2" id="KW-1005">Bacterial flagellum biogenesis</keyword>
<evidence type="ECO:0000256" key="3">
    <source>
        <dbReference type="SAM" id="MobiDB-lite"/>
    </source>
</evidence>
<dbReference type="Pfam" id="PF03963">
    <property type="entry name" value="FlgD"/>
    <property type="match status" value="1"/>
</dbReference>
<accession>A0A1M5WQD4</accession>
<comment type="similarity">
    <text evidence="1">Belongs to the FlgD family.</text>
</comment>
<evidence type="ECO:0000256" key="1">
    <source>
        <dbReference type="ARBA" id="ARBA00010577"/>
    </source>
</evidence>
<evidence type="ECO:0000313" key="5">
    <source>
        <dbReference type="Proteomes" id="UP000184526"/>
    </source>
</evidence>
<feature type="region of interest" description="Disordered" evidence="3">
    <location>
        <begin position="1"/>
        <end position="23"/>
    </location>
</feature>
<dbReference type="GO" id="GO:0044781">
    <property type="term" value="P:bacterial-type flagellum organization"/>
    <property type="evidence" value="ECO:0007669"/>
    <property type="project" value="UniProtKB-KW"/>
</dbReference>
<dbReference type="Proteomes" id="UP000184526">
    <property type="component" value="Unassembled WGS sequence"/>
</dbReference>
<keyword evidence="5" id="KW-1185">Reference proteome</keyword>
<evidence type="ECO:0000313" key="4">
    <source>
        <dbReference type="EMBL" id="SHH89701.1"/>
    </source>
</evidence>
<dbReference type="STRING" id="1121306.SAMN02745196_01793"/>
<protein>
    <submittedName>
        <fullName evidence="4">Flagellar basal-body rod modification protein FlgD</fullName>
    </submittedName>
</protein>
<reference evidence="4 5" key="1">
    <citation type="submission" date="2016-11" db="EMBL/GenBank/DDBJ databases">
        <authorList>
            <person name="Jaros S."/>
            <person name="Januszkiewicz K."/>
            <person name="Wedrychowicz H."/>
        </authorList>
    </citation>
    <scope>NUCLEOTIDE SEQUENCE [LARGE SCALE GENOMIC DNA]</scope>
    <source>
        <strain evidence="4 5">DSM 3089</strain>
    </source>
</reference>
<proteinExistence type="inferred from homology"/>
<keyword evidence="4" id="KW-0282">Flagellum</keyword>
<dbReference type="RefSeq" id="WP_072831685.1">
    <property type="nucleotide sequence ID" value="NZ_FQXP01000006.1"/>
</dbReference>
<keyword evidence="4" id="KW-0966">Cell projection</keyword>
<keyword evidence="4" id="KW-0969">Cilium</keyword>
<organism evidence="4 5">
    <name type="scientific">Clostridium collagenovorans DSM 3089</name>
    <dbReference type="NCBI Taxonomy" id="1121306"/>
    <lineage>
        <taxon>Bacteria</taxon>
        <taxon>Bacillati</taxon>
        <taxon>Bacillota</taxon>
        <taxon>Clostridia</taxon>
        <taxon>Eubacteriales</taxon>
        <taxon>Clostridiaceae</taxon>
        <taxon>Clostridium</taxon>
    </lineage>
</organism>
<evidence type="ECO:0000256" key="2">
    <source>
        <dbReference type="ARBA" id="ARBA00022795"/>
    </source>
</evidence>
<gene>
    <name evidence="4" type="ORF">SAMN02745196_01793</name>
</gene>
<dbReference type="EMBL" id="FQXP01000006">
    <property type="protein sequence ID" value="SHH89701.1"/>
    <property type="molecule type" value="Genomic_DNA"/>
</dbReference>